<feature type="region of interest" description="Disordered" evidence="1">
    <location>
        <begin position="1"/>
        <end position="145"/>
    </location>
</feature>
<dbReference type="PANTHER" id="PTHR47815">
    <property type="entry name" value="UNIVERSAL STRESS PROTEIN A FAMILY PROTEIN C25B2.10"/>
    <property type="match status" value="1"/>
</dbReference>
<dbReference type="InterPro" id="IPR006016">
    <property type="entry name" value="UspA"/>
</dbReference>
<evidence type="ECO:0000259" key="2">
    <source>
        <dbReference type="Pfam" id="PF00582"/>
    </source>
</evidence>
<dbReference type="Proteomes" id="UP001586593">
    <property type="component" value="Unassembled WGS sequence"/>
</dbReference>
<reference evidence="3 4" key="1">
    <citation type="journal article" date="2024" name="Commun. Biol.">
        <title>Comparative genomic analysis of thermophilic fungi reveals convergent evolutionary adaptations and gene losses.</title>
        <authorList>
            <person name="Steindorff A.S."/>
            <person name="Aguilar-Pontes M.V."/>
            <person name="Robinson A.J."/>
            <person name="Andreopoulos B."/>
            <person name="LaButti K."/>
            <person name="Kuo A."/>
            <person name="Mondo S."/>
            <person name="Riley R."/>
            <person name="Otillar R."/>
            <person name="Haridas S."/>
            <person name="Lipzen A."/>
            <person name="Grimwood J."/>
            <person name="Schmutz J."/>
            <person name="Clum A."/>
            <person name="Reid I.D."/>
            <person name="Moisan M.C."/>
            <person name="Butler G."/>
            <person name="Nguyen T.T.M."/>
            <person name="Dewar K."/>
            <person name="Conant G."/>
            <person name="Drula E."/>
            <person name="Henrissat B."/>
            <person name="Hansel C."/>
            <person name="Singer S."/>
            <person name="Hutchinson M.I."/>
            <person name="de Vries R.P."/>
            <person name="Natvig D.O."/>
            <person name="Powell A.J."/>
            <person name="Tsang A."/>
            <person name="Grigoriev I.V."/>
        </authorList>
    </citation>
    <scope>NUCLEOTIDE SEQUENCE [LARGE SCALE GENOMIC DNA]</scope>
    <source>
        <strain evidence="3 4">ATCC 24622</strain>
    </source>
</reference>
<organism evidence="3 4">
    <name type="scientific">Phialemonium thermophilum</name>
    <dbReference type="NCBI Taxonomy" id="223376"/>
    <lineage>
        <taxon>Eukaryota</taxon>
        <taxon>Fungi</taxon>
        <taxon>Dikarya</taxon>
        <taxon>Ascomycota</taxon>
        <taxon>Pezizomycotina</taxon>
        <taxon>Sordariomycetes</taxon>
        <taxon>Sordariomycetidae</taxon>
        <taxon>Cephalothecales</taxon>
        <taxon>Cephalothecaceae</taxon>
        <taxon>Phialemonium</taxon>
    </lineage>
</organism>
<dbReference type="EMBL" id="JAZHXJ010000330">
    <property type="protein sequence ID" value="KAL1864397.1"/>
    <property type="molecule type" value="Genomic_DNA"/>
</dbReference>
<feature type="compositionally biased region" description="Acidic residues" evidence="1">
    <location>
        <begin position="488"/>
        <end position="498"/>
    </location>
</feature>
<keyword evidence="4" id="KW-1185">Reference proteome</keyword>
<comment type="caution">
    <text evidence="3">The sequence shown here is derived from an EMBL/GenBank/DDBJ whole genome shotgun (WGS) entry which is preliminary data.</text>
</comment>
<feature type="compositionally biased region" description="Polar residues" evidence="1">
    <location>
        <begin position="12"/>
        <end position="21"/>
    </location>
</feature>
<feature type="compositionally biased region" description="Basic and acidic residues" evidence="1">
    <location>
        <begin position="463"/>
        <end position="472"/>
    </location>
</feature>
<accession>A0ABR3WLM5</accession>
<dbReference type="InterPro" id="IPR014729">
    <property type="entry name" value="Rossmann-like_a/b/a_fold"/>
</dbReference>
<feature type="region of interest" description="Disordered" evidence="1">
    <location>
        <begin position="321"/>
        <end position="340"/>
    </location>
</feature>
<dbReference type="CDD" id="cd23659">
    <property type="entry name" value="USP_At3g01520-like"/>
    <property type="match status" value="1"/>
</dbReference>
<protein>
    <recommendedName>
        <fullName evidence="2">UspA domain-containing protein</fullName>
    </recommendedName>
</protein>
<sequence>MSPKPDPAPPGASQSRATANSNDEDISPKTVVENPQSKAGDYFSSPPPDQAPVPGRPDDKRKDPQLLSPWSASSAAGAPPVARPSSGDAEESLSRTSSQSVDGHPSESRKSSAASVSFRPPQNPALPQGHQRRTDGKRLRASSPVPVRFKRHISFDNLPVGEATKNNPSSFTLNARHQGYHPNRRSRTFMAGVDEHAYSDYALAWLLENLADDGDEVVCVRVVEAPVRAGEKNYQAEAQRLLKDIQEKNTRNLAISIVLEYSVGKLHATFQQLIQLYQPSMLIVGTRGRSLGGIQGLVNSRNSFSKYCLQYSPVPVIVVRPDEQRRKKKEKRTQDPTRQSYAALFAATKGKHEADSDASSIYDLEVQLSPDEEAHRVAAAMGLPAAWDPTIKPYSGSRGRSRASAPTSPTTGPTVNVVSTSGSTTKLRSPSPPPVLASNDSGDDESGEEDEFEAVSGQQALEAQKHRLHQMEVGEAAALLKSGSAGATEEEDEEEDEGGNGGPRAAK</sequence>
<dbReference type="SUPFAM" id="SSF52402">
    <property type="entry name" value="Adenine nucleotide alpha hydrolases-like"/>
    <property type="match status" value="1"/>
</dbReference>
<dbReference type="PANTHER" id="PTHR47815:SF1">
    <property type="entry name" value="UNIVERSAL STRESS PROTEIN A FAMILY PROTEIN C25B2.10"/>
    <property type="match status" value="1"/>
</dbReference>
<evidence type="ECO:0000313" key="3">
    <source>
        <dbReference type="EMBL" id="KAL1864397.1"/>
    </source>
</evidence>
<feature type="domain" description="UspA" evidence="2">
    <location>
        <begin position="187"/>
        <end position="320"/>
    </location>
</feature>
<dbReference type="Pfam" id="PF00582">
    <property type="entry name" value="Usp"/>
    <property type="match status" value="1"/>
</dbReference>
<feature type="compositionally biased region" description="Pro residues" evidence="1">
    <location>
        <begin position="1"/>
        <end position="10"/>
    </location>
</feature>
<feature type="compositionally biased region" description="Low complexity" evidence="1">
    <location>
        <begin position="476"/>
        <end position="487"/>
    </location>
</feature>
<proteinExistence type="predicted"/>
<name>A0ABR3WLM5_9PEZI</name>
<gene>
    <name evidence="3" type="ORF">VTK73DRAFT_5896</name>
</gene>
<dbReference type="Gene3D" id="3.40.50.620">
    <property type="entry name" value="HUPs"/>
    <property type="match status" value="1"/>
</dbReference>
<feature type="compositionally biased region" description="Low complexity" evidence="1">
    <location>
        <begin position="395"/>
        <end position="425"/>
    </location>
</feature>
<feature type="compositionally biased region" description="Low complexity" evidence="1">
    <location>
        <begin position="68"/>
        <end position="86"/>
    </location>
</feature>
<evidence type="ECO:0000313" key="4">
    <source>
        <dbReference type="Proteomes" id="UP001586593"/>
    </source>
</evidence>
<feature type="compositionally biased region" description="Acidic residues" evidence="1">
    <location>
        <begin position="441"/>
        <end position="453"/>
    </location>
</feature>
<evidence type="ECO:0000256" key="1">
    <source>
        <dbReference type="SAM" id="MobiDB-lite"/>
    </source>
</evidence>
<feature type="compositionally biased region" description="Pro residues" evidence="1">
    <location>
        <begin position="45"/>
        <end position="55"/>
    </location>
</feature>
<feature type="region of interest" description="Disordered" evidence="1">
    <location>
        <begin position="387"/>
        <end position="507"/>
    </location>
</feature>